<dbReference type="PANTHER" id="PTHR10131:SF157">
    <property type="entry name" value="RECEPTOR-ASSOCIATED FACTOR, PUTATIVE-RELATED"/>
    <property type="match status" value="1"/>
</dbReference>
<evidence type="ECO:0000313" key="7">
    <source>
        <dbReference type="EMBL" id="PNJ05127.1"/>
    </source>
</evidence>
<dbReference type="GO" id="GO:0008270">
    <property type="term" value="F:zinc ion binding"/>
    <property type="evidence" value="ECO:0007669"/>
    <property type="project" value="UniProtKB-KW"/>
</dbReference>
<evidence type="ECO:0000256" key="2">
    <source>
        <dbReference type="ARBA" id="ARBA00022771"/>
    </source>
</evidence>
<evidence type="ECO:0000259" key="6">
    <source>
        <dbReference type="PROSITE" id="PS50089"/>
    </source>
</evidence>
<dbReference type="Pfam" id="PF13639">
    <property type="entry name" value="zf-RING_2"/>
    <property type="match status" value="1"/>
</dbReference>
<dbReference type="AlphaFoldDB" id="A0A2J8R9E4"/>
<dbReference type="InterPro" id="IPR013083">
    <property type="entry name" value="Znf_RING/FYVE/PHD"/>
</dbReference>
<dbReference type="InterPro" id="IPR001841">
    <property type="entry name" value="Znf_RING"/>
</dbReference>
<evidence type="ECO:0000256" key="3">
    <source>
        <dbReference type="ARBA" id="ARBA00022833"/>
    </source>
</evidence>
<dbReference type="STRING" id="9601.ENSPPYP00000007897"/>
<feature type="domain" description="RING-type" evidence="6">
    <location>
        <begin position="20"/>
        <end position="57"/>
    </location>
</feature>
<evidence type="ECO:0000256" key="4">
    <source>
        <dbReference type="PROSITE-ProRule" id="PRU00175"/>
    </source>
</evidence>
<gene>
    <name evidence="7" type="ORF">CR201_G0052678</name>
</gene>
<dbReference type="GO" id="GO:0019899">
    <property type="term" value="F:enzyme binding"/>
    <property type="evidence" value="ECO:0007669"/>
    <property type="project" value="UniProtKB-ARBA"/>
</dbReference>
<feature type="region of interest" description="Disordered" evidence="5">
    <location>
        <begin position="212"/>
        <end position="240"/>
    </location>
</feature>
<keyword evidence="2 4" id="KW-0863">Zinc-finger</keyword>
<reference evidence="7" key="1">
    <citation type="submission" date="2017-12" db="EMBL/GenBank/DDBJ databases">
        <title>High-resolution comparative analysis of great ape genomes.</title>
        <authorList>
            <person name="Pollen A."/>
            <person name="Hastie A."/>
            <person name="Hormozdiari F."/>
            <person name="Dougherty M."/>
            <person name="Liu R."/>
            <person name="Chaisson M."/>
            <person name="Hoppe E."/>
            <person name="Hill C."/>
            <person name="Pang A."/>
            <person name="Hillier L."/>
            <person name="Baker C."/>
            <person name="Armstrong J."/>
            <person name="Shendure J."/>
            <person name="Paten B."/>
            <person name="Wilson R."/>
            <person name="Chao H."/>
            <person name="Schneider V."/>
            <person name="Ventura M."/>
            <person name="Kronenberg Z."/>
            <person name="Murali S."/>
            <person name="Gordon D."/>
            <person name="Cantsilieris S."/>
            <person name="Munson K."/>
            <person name="Nelson B."/>
            <person name="Raja A."/>
            <person name="Underwood J."/>
            <person name="Diekhans M."/>
            <person name="Fiddes I."/>
            <person name="Haussler D."/>
            <person name="Eichler E."/>
        </authorList>
    </citation>
    <scope>NUCLEOTIDE SEQUENCE [LARGE SCALE GENOMIC DNA]</scope>
    <source>
        <strain evidence="7">Susie</strain>
    </source>
</reference>
<dbReference type="PANTHER" id="PTHR10131">
    <property type="entry name" value="TNF RECEPTOR ASSOCIATED FACTOR"/>
    <property type="match status" value="1"/>
</dbReference>
<dbReference type="PROSITE" id="PS50089">
    <property type="entry name" value="ZF_RING_2"/>
    <property type="match status" value="1"/>
</dbReference>
<dbReference type="GO" id="GO:0043122">
    <property type="term" value="P:regulation of canonical NF-kappaB signal transduction"/>
    <property type="evidence" value="ECO:0007669"/>
    <property type="project" value="TreeGrafter"/>
</dbReference>
<organism evidence="7">
    <name type="scientific">Pongo abelii</name>
    <name type="common">Sumatran orangutan</name>
    <name type="synonym">Pongo pygmaeus abelii</name>
    <dbReference type="NCBI Taxonomy" id="9601"/>
    <lineage>
        <taxon>Eukaryota</taxon>
        <taxon>Metazoa</taxon>
        <taxon>Chordata</taxon>
        <taxon>Craniata</taxon>
        <taxon>Vertebrata</taxon>
        <taxon>Euteleostomi</taxon>
        <taxon>Mammalia</taxon>
        <taxon>Eutheria</taxon>
        <taxon>Euarchontoglires</taxon>
        <taxon>Primates</taxon>
        <taxon>Haplorrhini</taxon>
        <taxon>Catarrhini</taxon>
        <taxon>Hominidae</taxon>
        <taxon>Pongo</taxon>
    </lineage>
</organism>
<dbReference type="EMBL" id="NDHI03003728">
    <property type="protein sequence ID" value="PNJ05127.1"/>
    <property type="molecule type" value="Genomic_DNA"/>
</dbReference>
<accession>A0A2J8R9E4</accession>
<keyword evidence="3" id="KW-0862">Zinc</keyword>
<keyword evidence="1" id="KW-0479">Metal-binding</keyword>
<proteinExistence type="predicted"/>
<comment type="caution">
    <text evidence="7">The sequence shown here is derived from an EMBL/GenBank/DDBJ whole genome shotgun (WGS) entry which is preliminary data.</text>
</comment>
<dbReference type="Gene3D" id="3.30.40.10">
    <property type="entry name" value="Zinc/RING finger domain, C3HC4 (zinc finger)"/>
    <property type="match status" value="2"/>
</dbReference>
<name>A0A2J8R9E4_PONAB</name>
<protein>
    <submittedName>
        <fullName evidence="7">RNF151 isoform 2</fullName>
    </submittedName>
</protein>
<evidence type="ECO:0000256" key="1">
    <source>
        <dbReference type="ARBA" id="ARBA00022723"/>
    </source>
</evidence>
<dbReference type="SUPFAM" id="SSF57850">
    <property type="entry name" value="RING/U-box"/>
    <property type="match status" value="1"/>
</dbReference>
<sequence>MSGGYDLNLFASPPDSNFVCSVCHGVLKRPARLPCSHIFCKCILQWLARQKTCPCCRKEVRKKIVHMNKLRKTIGRLEVSKADAGCIVTCPLAHRKGHQDSCFELMACPNEGCTSQVPRGTLAEHQQHCQQGSQQRCPLGCGAPLDPAERARHNCYRELHNAWSARQERSRTLLLCLLRRVRWLHQATSVVRRELAELSNFLEEDTALLEGAPQEEAEAAPEGNVGAEVVGEPRANVPCK</sequence>
<evidence type="ECO:0000256" key="5">
    <source>
        <dbReference type="SAM" id="MobiDB-lite"/>
    </source>
</evidence>
<dbReference type="SUPFAM" id="SSF49599">
    <property type="entry name" value="TRAF domain-like"/>
    <property type="match status" value="1"/>
</dbReference>